<feature type="transmembrane region" description="Helical" evidence="7">
    <location>
        <begin position="311"/>
        <end position="329"/>
    </location>
</feature>
<dbReference type="Proteomes" id="UP001501257">
    <property type="component" value="Unassembled WGS sequence"/>
</dbReference>
<dbReference type="PANTHER" id="PTHR30509">
    <property type="entry name" value="P-HYDROXYBENZOIC ACID EFFLUX PUMP SUBUNIT-RELATED"/>
    <property type="match status" value="1"/>
</dbReference>
<reference evidence="10" key="1">
    <citation type="journal article" date="2019" name="Int. J. Syst. Evol. Microbiol.">
        <title>The Global Catalogue of Microorganisms (GCM) 10K type strain sequencing project: providing services to taxonomists for standard genome sequencing and annotation.</title>
        <authorList>
            <consortium name="The Broad Institute Genomics Platform"/>
            <consortium name="The Broad Institute Genome Sequencing Center for Infectious Disease"/>
            <person name="Wu L."/>
            <person name="Ma J."/>
        </authorList>
    </citation>
    <scope>NUCLEOTIDE SEQUENCE [LARGE SCALE GENOMIC DNA]</scope>
    <source>
        <strain evidence="10">JCM 18952</strain>
    </source>
</reference>
<evidence type="ECO:0000256" key="3">
    <source>
        <dbReference type="ARBA" id="ARBA00022692"/>
    </source>
</evidence>
<organism evidence="9 10">
    <name type="scientific">Paeniglutamicibacter antarcticus</name>
    <dbReference type="NCBI Taxonomy" id="494023"/>
    <lineage>
        <taxon>Bacteria</taxon>
        <taxon>Bacillati</taxon>
        <taxon>Actinomycetota</taxon>
        <taxon>Actinomycetes</taxon>
        <taxon>Micrococcales</taxon>
        <taxon>Micrococcaceae</taxon>
        <taxon>Paeniglutamicibacter</taxon>
    </lineage>
</organism>
<evidence type="ECO:0000259" key="8">
    <source>
        <dbReference type="Pfam" id="PF13515"/>
    </source>
</evidence>
<feature type="transmembrane region" description="Helical" evidence="7">
    <location>
        <begin position="139"/>
        <end position="157"/>
    </location>
</feature>
<evidence type="ECO:0000256" key="4">
    <source>
        <dbReference type="ARBA" id="ARBA00022989"/>
    </source>
</evidence>
<comment type="subcellular location">
    <subcellularLocation>
        <location evidence="1">Cell membrane</location>
        <topology evidence="1">Multi-pass membrane protein</topology>
    </subcellularLocation>
</comment>
<comment type="caution">
    <text evidence="9">The sequence shown here is derived from an EMBL/GenBank/DDBJ whole genome shotgun (WGS) entry which is preliminary data.</text>
</comment>
<evidence type="ECO:0000313" key="10">
    <source>
        <dbReference type="Proteomes" id="UP001501257"/>
    </source>
</evidence>
<keyword evidence="5 7" id="KW-0472">Membrane</keyword>
<dbReference type="PANTHER" id="PTHR30509:SF9">
    <property type="entry name" value="MULTIDRUG RESISTANCE PROTEIN MDTO"/>
    <property type="match status" value="1"/>
</dbReference>
<evidence type="ECO:0000256" key="1">
    <source>
        <dbReference type="ARBA" id="ARBA00004651"/>
    </source>
</evidence>
<keyword evidence="4 7" id="KW-1133">Transmembrane helix</keyword>
<comment type="similarity">
    <text evidence="6">Belongs to the YccS/YhfK family.</text>
</comment>
<dbReference type="EMBL" id="BAABLK010000002">
    <property type="protein sequence ID" value="GAA5225474.1"/>
    <property type="molecule type" value="Genomic_DNA"/>
</dbReference>
<feature type="transmembrane region" description="Helical" evidence="7">
    <location>
        <begin position="163"/>
        <end position="184"/>
    </location>
</feature>
<sequence length="369" mass="38649">MAEDPKNSGRRSPHVARASAAGREVLSGALTWNRTEANILKMVSAGLSLALPLTIAMLLGDPNSGVLAALGALLVAGSGHDGNLRARTSDLGAAAVIGTAALGAGHLLSSGRVAGDLAILVLVVLVAATGTIRPRVAKAGSQATIFLIIGASLSVGSTPTQQLLAIFASGVLLGGVMGMLTYGIEFHLLKRKPEPPAPAQPWRVALESWTKRMSKWDGWHYTVRLASCMVVAELFAHLVSGRHSYWIMLTVVLVVQRDHHAALLRTTERAVGTSLGVLLGWWMLGPMPPALLVGIVAMIGASRLYLKSANYTSYALVMTPLIVVLGGTGGHPDTGLLTERLVDTLIGCLISLLIGSLPWLRREDVSAPA</sequence>
<proteinExistence type="inferred from homology"/>
<name>A0ABP9TK56_9MICC</name>
<feature type="transmembrane region" description="Helical" evidence="7">
    <location>
        <begin position="114"/>
        <end position="132"/>
    </location>
</feature>
<keyword evidence="3 7" id="KW-0812">Transmembrane</keyword>
<feature type="transmembrane region" description="Helical" evidence="7">
    <location>
        <begin position="91"/>
        <end position="108"/>
    </location>
</feature>
<dbReference type="Pfam" id="PF13515">
    <property type="entry name" value="FUSC_2"/>
    <property type="match status" value="1"/>
</dbReference>
<evidence type="ECO:0000256" key="6">
    <source>
        <dbReference type="ARBA" id="ARBA00043993"/>
    </source>
</evidence>
<evidence type="ECO:0000256" key="5">
    <source>
        <dbReference type="ARBA" id="ARBA00023136"/>
    </source>
</evidence>
<dbReference type="InterPro" id="IPR049453">
    <property type="entry name" value="Memb_transporter_dom"/>
</dbReference>
<keyword evidence="2" id="KW-1003">Cell membrane</keyword>
<gene>
    <name evidence="9" type="ORF">GCM10025778_00040</name>
</gene>
<keyword evidence="10" id="KW-1185">Reference proteome</keyword>
<dbReference type="RefSeq" id="WP_210101970.1">
    <property type="nucleotide sequence ID" value="NZ_BAABLK010000002.1"/>
</dbReference>
<evidence type="ECO:0000256" key="2">
    <source>
        <dbReference type="ARBA" id="ARBA00022475"/>
    </source>
</evidence>
<evidence type="ECO:0000256" key="7">
    <source>
        <dbReference type="SAM" id="Phobius"/>
    </source>
</evidence>
<protein>
    <recommendedName>
        <fullName evidence="8">Integral membrane bound transporter domain-containing protein</fullName>
    </recommendedName>
</protein>
<feature type="transmembrane region" description="Helical" evidence="7">
    <location>
        <begin position="39"/>
        <end position="59"/>
    </location>
</feature>
<accession>A0ABP9TK56</accession>
<feature type="transmembrane region" description="Helical" evidence="7">
    <location>
        <begin position="341"/>
        <end position="360"/>
    </location>
</feature>
<evidence type="ECO:0000313" key="9">
    <source>
        <dbReference type="EMBL" id="GAA5225474.1"/>
    </source>
</evidence>
<feature type="domain" description="Integral membrane bound transporter" evidence="8">
    <location>
        <begin position="232"/>
        <end position="354"/>
    </location>
</feature>
<feature type="transmembrane region" description="Helical" evidence="7">
    <location>
        <begin position="279"/>
        <end position="299"/>
    </location>
</feature>